<evidence type="ECO:0000256" key="3">
    <source>
        <dbReference type="SAM" id="Phobius"/>
    </source>
</evidence>
<name>L0EDD9_THECK</name>
<reference evidence="5" key="1">
    <citation type="submission" date="2012-01" db="EMBL/GenBank/DDBJ databases">
        <title>Complete sequence of chromosome of Thermobacillus composti KWC4.</title>
        <authorList>
            <person name="Lucas S."/>
            <person name="Han J."/>
            <person name="Lapidus A."/>
            <person name="Cheng J.-F."/>
            <person name="Goodwin L."/>
            <person name="Pitluck S."/>
            <person name="Peters L."/>
            <person name="Ovchinnikova G."/>
            <person name="Teshima H."/>
            <person name="Detter J.C."/>
            <person name="Han C."/>
            <person name="Tapia R."/>
            <person name="Land M."/>
            <person name="Hauser L."/>
            <person name="Kyrpides N."/>
            <person name="Ivanova N."/>
            <person name="Pagani I."/>
            <person name="Anderson I."/>
            <person name="Woyke T."/>
        </authorList>
    </citation>
    <scope>NUCLEOTIDE SEQUENCE [LARGE SCALE GENOMIC DNA]</scope>
    <source>
        <strain evidence="5">DSM 18247 / JCM 13945 / KWC4</strain>
    </source>
</reference>
<gene>
    <name evidence="4" type="ordered locus">Theco_1568</name>
</gene>
<feature type="region of interest" description="Disordered" evidence="2">
    <location>
        <begin position="384"/>
        <end position="535"/>
    </location>
</feature>
<keyword evidence="3" id="KW-1133">Transmembrane helix</keyword>
<dbReference type="Proteomes" id="UP000010795">
    <property type="component" value="Chromosome"/>
</dbReference>
<dbReference type="RefSeq" id="WP_015254458.1">
    <property type="nucleotide sequence ID" value="NC_019897.1"/>
</dbReference>
<feature type="transmembrane region" description="Helical" evidence="3">
    <location>
        <begin position="26"/>
        <end position="46"/>
    </location>
</feature>
<accession>L0EDD9</accession>
<sequence length="579" mass="58584">MSRTLHEPQLLKLLTPVRRRLMAVRLVRRTAAGLLAGSCAGVLLLAATRFLPVEDAPIIAAALAALGIAAGAAASFRPRIDERAAAREMDRAGTNDAIVTALDLLHLDTPITRLQRADAEAEAARFAAGLGERIPWPRGREQRRYLLGLAAIWCAAAILLLLPNPMDERLAARAALSGEIGRIEQALDELEQSGGLTEQERKALTEPLNQLREQALRMEPDALRAEWEAAEREIARLAAELKQEQQALRALANEMQRTPELGELGQALERGDRRGVAEAAERLGSLIARLSPEQREALAERLRELAGKAPEAGEDALREALEGAADALGNGELEAASEAIGQAMEAALSAEELQALAEQAATALAAAGSRLGLDTAGTAGSGWNGIADADAAGDDEGTASPGGGQPGSEGTQTGSSDAGQGQTGGGSGQNGSSSGGSAGGGAEGTGSGSPAGGGSSGSATGSSGGSGAGSGSGSGSGLGRGQGSGTGGGAGLGSGGRTLVTTPRIYEGEGEVTTDGGPASGGAVTEGGSSPAVDGGVRSYEEVYASYEADARRALSAGTLPPSLKERVKNYFDEIQPDR</sequence>
<dbReference type="PANTHER" id="PTHR40903">
    <property type="entry name" value="GLYCINE-RICH CELL WALL STRUCTURAL PROTEIN 1-LIKE"/>
    <property type="match status" value="1"/>
</dbReference>
<evidence type="ECO:0000313" key="4">
    <source>
        <dbReference type="EMBL" id="AGA57706.1"/>
    </source>
</evidence>
<dbReference type="AlphaFoldDB" id="L0EDD9"/>
<dbReference type="STRING" id="717605.Theco_1568"/>
<dbReference type="EMBL" id="CP003255">
    <property type="protein sequence ID" value="AGA57706.1"/>
    <property type="molecule type" value="Genomic_DNA"/>
</dbReference>
<evidence type="ECO:0000256" key="1">
    <source>
        <dbReference type="SAM" id="Coils"/>
    </source>
</evidence>
<proteinExistence type="predicted"/>
<dbReference type="eggNOG" id="COG3064">
    <property type="taxonomic scope" value="Bacteria"/>
</dbReference>
<feature type="transmembrane region" description="Helical" evidence="3">
    <location>
        <begin position="145"/>
        <end position="163"/>
    </location>
</feature>
<protein>
    <submittedName>
        <fullName evidence="4">Uncharacterized protein</fullName>
    </submittedName>
</protein>
<evidence type="ECO:0000256" key="2">
    <source>
        <dbReference type="SAM" id="MobiDB-lite"/>
    </source>
</evidence>
<keyword evidence="3" id="KW-0472">Membrane</keyword>
<feature type="coiled-coil region" evidence="1">
    <location>
        <begin position="224"/>
        <end position="258"/>
    </location>
</feature>
<keyword evidence="3" id="KW-0812">Transmembrane</keyword>
<feature type="transmembrane region" description="Helical" evidence="3">
    <location>
        <begin position="58"/>
        <end position="76"/>
    </location>
</feature>
<feature type="compositionally biased region" description="Gly residues" evidence="2">
    <location>
        <begin position="421"/>
        <end position="496"/>
    </location>
</feature>
<keyword evidence="1" id="KW-0175">Coiled coil</keyword>
<dbReference type="OrthoDB" id="2380672at2"/>
<organism evidence="4 5">
    <name type="scientific">Thermobacillus composti (strain DSM 18247 / JCM 13945 / KWC4)</name>
    <dbReference type="NCBI Taxonomy" id="717605"/>
    <lineage>
        <taxon>Bacteria</taxon>
        <taxon>Bacillati</taxon>
        <taxon>Bacillota</taxon>
        <taxon>Bacilli</taxon>
        <taxon>Bacillales</taxon>
        <taxon>Paenibacillaceae</taxon>
        <taxon>Thermobacillus</taxon>
    </lineage>
</organism>
<dbReference type="PANTHER" id="PTHR40903:SF1">
    <property type="entry name" value="HYPHALLY REGULATED CELL WALL PROTEIN 3"/>
    <property type="match status" value="1"/>
</dbReference>
<dbReference type="HOGENOM" id="CLU_484709_0_0_9"/>
<keyword evidence="5" id="KW-1185">Reference proteome</keyword>
<evidence type="ECO:0000313" key="5">
    <source>
        <dbReference type="Proteomes" id="UP000010795"/>
    </source>
</evidence>
<feature type="compositionally biased region" description="Low complexity" evidence="2">
    <location>
        <begin position="410"/>
        <end position="420"/>
    </location>
</feature>
<dbReference type="KEGG" id="tco:Theco_1568"/>